<evidence type="ECO:0000313" key="3">
    <source>
        <dbReference type="Proteomes" id="UP001163046"/>
    </source>
</evidence>
<name>A0A9X0A3E5_9CNID</name>
<dbReference type="Proteomes" id="UP001163046">
    <property type="component" value="Unassembled WGS sequence"/>
</dbReference>
<feature type="region of interest" description="Disordered" evidence="1">
    <location>
        <begin position="1"/>
        <end position="41"/>
    </location>
</feature>
<gene>
    <name evidence="2" type="ORF">OS493_021755</name>
</gene>
<dbReference type="AlphaFoldDB" id="A0A9X0A3E5"/>
<dbReference type="EMBL" id="MU825410">
    <property type="protein sequence ID" value="KAJ7390864.1"/>
    <property type="molecule type" value="Genomic_DNA"/>
</dbReference>
<keyword evidence="3" id="KW-1185">Reference proteome</keyword>
<feature type="region of interest" description="Disordered" evidence="1">
    <location>
        <begin position="57"/>
        <end position="79"/>
    </location>
</feature>
<reference evidence="2" key="1">
    <citation type="submission" date="2023-01" db="EMBL/GenBank/DDBJ databases">
        <title>Genome assembly of the deep-sea coral Lophelia pertusa.</title>
        <authorList>
            <person name="Herrera S."/>
            <person name="Cordes E."/>
        </authorList>
    </citation>
    <scope>NUCLEOTIDE SEQUENCE</scope>
    <source>
        <strain evidence="2">USNM1676648</strain>
        <tissue evidence="2">Polyp</tissue>
    </source>
</reference>
<feature type="compositionally biased region" description="Acidic residues" evidence="1">
    <location>
        <begin position="18"/>
        <end position="33"/>
    </location>
</feature>
<evidence type="ECO:0000256" key="1">
    <source>
        <dbReference type="SAM" id="MobiDB-lite"/>
    </source>
</evidence>
<protein>
    <submittedName>
        <fullName evidence="2">Uncharacterized protein</fullName>
    </submittedName>
</protein>
<accession>A0A9X0A3E5</accession>
<proteinExistence type="predicted"/>
<organism evidence="2 3">
    <name type="scientific">Desmophyllum pertusum</name>
    <dbReference type="NCBI Taxonomy" id="174260"/>
    <lineage>
        <taxon>Eukaryota</taxon>
        <taxon>Metazoa</taxon>
        <taxon>Cnidaria</taxon>
        <taxon>Anthozoa</taxon>
        <taxon>Hexacorallia</taxon>
        <taxon>Scleractinia</taxon>
        <taxon>Caryophylliina</taxon>
        <taxon>Caryophylliidae</taxon>
        <taxon>Desmophyllum</taxon>
    </lineage>
</organism>
<evidence type="ECO:0000313" key="2">
    <source>
        <dbReference type="EMBL" id="KAJ7390864.1"/>
    </source>
</evidence>
<sequence length="79" mass="8902">MSQILPYQLEPEYPSSEEREDQESEEEQDEQDDSLVSNTGRRLDNSCSVWSLTLSSKQSAAKCSEHRRGLLGNDVLPTA</sequence>
<comment type="caution">
    <text evidence="2">The sequence shown here is derived from an EMBL/GenBank/DDBJ whole genome shotgun (WGS) entry which is preliminary data.</text>
</comment>